<evidence type="ECO:0000256" key="1">
    <source>
        <dbReference type="ARBA" id="ARBA00023015"/>
    </source>
</evidence>
<dbReference type="SUPFAM" id="SSF46689">
    <property type="entry name" value="Homeodomain-like"/>
    <property type="match status" value="1"/>
</dbReference>
<keyword evidence="1" id="KW-0805">Transcription regulation</keyword>
<dbReference type="OrthoDB" id="9814125at2"/>
<dbReference type="AlphaFoldDB" id="A0A073IX60"/>
<comment type="caution">
    <text evidence="4">The sequence shown here is derived from an EMBL/GenBank/DDBJ whole genome shotgun (WGS) entry which is preliminary data.</text>
</comment>
<dbReference type="Gene3D" id="1.10.10.60">
    <property type="entry name" value="Homeodomain-like"/>
    <property type="match status" value="1"/>
</dbReference>
<dbReference type="GO" id="GO:0003700">
    <property type="term" value="F:DNA-binding transcription factor activity"/>
    <property type="evidence" value="ECO:0007669"/>
    <property type="project" value="InterPro"/>
</dbReference>
<dbReference type="InterPro" id="IPR018060">
    <property type="entry name" value="HTH_AraC"/>
</dbReference>
<evidence type="ECO:0000313" key="4">
    <source>
        <dbReference type="EMBL" id="KEJ94011.1"/>
    </source>
</evidence>
<accession>A0A073IX60</accession>
<dbReference type="RefSeq" id="WP_037930951.1">
    <property type="nucleotide sequence ID" value="NZ_FQVP01000014.1"/>
</dbReference>
<feature type="domain" description="HTH araC/xylS-type" evidence="3">
    <location>
        <begin position="184"/>
        <end position="257"/>
    </location>
</feature>
<organism evidence="4 5">
    <name type="scientific">Pseudosulfitobacter pseudonitzschiae</name>
    <dbReference type="NCBI Taxonomy" id="1402135"/>
    <lineage>
        <taxon>Bacteria</taxon>
        <taxon>Pseudomonadati</taxon>
        <taxon>Pseudomonadota</taxon>
        <taxon>Alphaproteobacteria</taxon>
        <taxon>Rhodobacterales</taxon>
        <taxon>Roseobacteraceae</taxon>
        <taxon>Pseudosulfitobacter</taxon>
    </lineage>
</organism>
<dbReference type="EMBL" id="JAMD01000020">
    <property type="protein sequence ID" value="KEJ94011.1"/>
    <property type="molecule type" value="Genomic_DNA"/>
</dbReference>
<dbReference type="Pfam" id="PF12833">
    <property type="entry name" value="HTH_18"/>
    <property type="match status" value="1"/>
</dbReference>
<evidence type="ECO:0000313" key="5">
    <source>
        <dbReference type="Proteomes" id="UP000027746"/>
    </source>
</evidence>
<dbReference type="PROSITE" id="PS01124">
    <property type="entry name" value="HTH_ARAC_FAMILY_2"/>
    <property type="match status" value="1"/>
</dbReference>
<keyword evidence="5" id="KW-1185">Reference proteome</keyword>
<sequence length="274" mass="30137">MPPTSKLFLPLTSLSGCLMAGIFRDTRGADLSAADRLNHFPASPIVAITLVQHGTLHILPPETSWRTASEAPSLPRSSVLAPQDVPVTSWSEGSVVALTVGVYPDAWRRLGGDDSYQAMLPIFDEALGNFDAESDAADGWDRFCTTLVSGWRKARPQGWEPVTRVADWSKALATRAALSGGGRSLRSIERRIMRFSGHTRRNLAFYSAFERLHECATNAAGRSLAEIAIEVGYSDQSHMGRAVRRATGFSPARLNRAIETEEPFWCYRLLGERF</sequence>
<dbReference type="Proteomes" id="UP000027746">
    <property type="component" value="Unassembled WGS sequence"/>
</dbReference>
<reference evidence="4 5" key="1">
    <citation type="submission" date="2014-01" db="EMBL/GenBank/DDBJ databases">
        <title>Sulfitobacter sp. H3 (MCCC 1A00686) Genome Sequencing.</title>
        <authorList>
            <person name="Lai Q."/>
            <person name="Hong Z."/>
        </authorList>
    </citation>
    <scope>NUCLEOTIDE SEQUENCE [LARGE SCALE GENOMIC DNA]</scope>
    <source>
        <strain evidence="4 5">H3</strain>
    </source>
</reference>
<evidence type="ECO:0000256" key="2">
    <source>
        <dbReference type="ARBA" id="ARBA00023163"/>
    </source>
</evidence>
<keyword evidence="2" id="KW-0804">Transcription</keyword>
<proteinExistence type="predicted"/>
<name>A0A073IX60_9RHOB</name>
<dbReference type="GO" id="GO:0043565">
    <property type="term" value="F:sequence-specific DNA binding"/>
    <property type="evidence" value="ECO:0007669"/>
    <property type="project" value="InterPro"/>
</dbReference>
<protein>
    <recommendedName>
        <fullName evidence="3">HTH araC/xylS-type domain-containing protein</fullName>
    </recommendedName>
</protein>
<gene>
    <name evidence="4" type="ORF">SUH3_11630</name>
</gene>
<dbReference type="PROSITE" id="PS51257">
    <property type="entry name" value="PROKAR_LIPOPROTEIN"/>
    <property type="match status" value="1"/>
</dbReference>
<evidence type="ECO:0000259" key="3">
    <source>
        <dbReference type="PROSITE" id="PS01124"/>
    </source>
</evidence>
<dbReference type="InterPro" id="IPR009057">
    <property type="entry name" value="Homeodomain-like_sf"/>
</dbReference>